<evidence type="ECO:0000256" key="5">
    <source>
        <dbReference type="ARBA" id="ARBA00023026"/>
    </source>
</evidence>
<dbReference type="SMART" id="SM00369">
    <property type="entry name" value="LRR_TYP"/>
    <property type="match status" value="4"/>
</dbReference>
<evidence type="ECO:0000256" key="3">
    <source>
        <dbReference type="ARBA" id="ARBA00022614"/>
    </source>
</evidence>
<feature type="region of interest" description="Disordered" evidence="7">
    <location>
        <begin position="1657"/>
        <end position="1685"/>
    </location>
</feature>
<keyword evidence="10" id="KW-1185">Reference proteome</keyword>
<reference evidence="9 10" key="1">
    <citation type="submission" date="2020-06" db="EMBL/GenBank/DDBJ databases">
        <title>Pseudomonas eucalypticola sp. nov., an endophyte of Eucalyptus dunnii leaves with biocontrol ability of eucalyptus leaf blight.</title>
        <authorList>
            <person name="Liu Y."/>
            <person name="Song Z."/>
            <person name="Zeng H."/>
            <person name="Lu M."/>
            <person name="Wang X."/>
            <person name="Lian X."/>
            <person name="Zhang Q."/>
        </authorList>
    </citation>
    <scope>NUCLEOTIDE SEQUENCE [LARGE SCALE GENOMIC DNA]</scope>
    <source>
        <strain evidence="9 10">NP-1</strain>
    </source>
</reference>
<keyword evidence="6" id="KW-1035">Host cytoplasm</keyword>
<dbReference type="Gene3D" id="1.20.58.360">
    <property type="entry name" value="Shigella T3SS effector IpaH defines"/>
    <property type="match status" value="1"/>
</dbReference>
<keyword evidence="4" id="KW-0677">Repeat</keyword>
<dbReference type="GO" id="GO:0005576">
    <property type="term" value="C:extracellular region"/>
    <property type="evidence" value="ECO:0007669"/>
    <property type="project" value="UniProtKB-UniRule"/>
</dbReference>
<gene>
    <name evidence="9" type="ORF">HWQ56_20310</name>
</gene>
<feature type="active site" description="Glycyl thioester intermediate" evidence="6">
    <location>
        <position position="1783"/>
    </location>
</feature>
<dbReference type="GO" id="GO:0005737">
    <property type="term" value="C:cytoplasm"/>
    <property type="evidence" value="ECO:0007669"/>
    <property type="project" value="TreeGrafter"/>
</dbReference>
<evidence type="ECO:0000313" key="9">
    <source>
        <dbReference type="EMBL" id="QKZ06001.1"/>
    </source>
</evidence>
<dbReference type="EC" id="2.3.2.27" evidence="2"/>
<evidence type="ECO:0000259" key="8">
    <source>
        <dbReference type="PROSITE" id="PS52053"/>
    </source>
</evidence>
<keyword evidence="6" id="KW-0832">Ubl conjugation</keyword>
<keyword evidence="6" id="KW-0833">Ubl conjugation pathway</keyword>
<accession>A0A7D5DBC1</accession>
<dbReference type="Proteomes" id="UP000509568">
    <property type="component" value="Chromosome"/>
</dbReference>
<dbReference type="GO" id="GO:0016567">
    <property type="term" value="P:protein ubiquitination"/>
    <property type="evidence" value="ECO:0007669"/>
    <property type="project" value="InterPro"/>
</dbReference>
<evidence type="ECO:0000313" key="10">
    <source>
        <dbReference type="Proteomes" id="UP000509568"/>
    </source>
</evidence>
<dbReference type="KEGG" id="pez:HWQ56_20310"/>
<dbReference type="InterPro" id="IPR029487">
    <property type="entry name" value="NEL_dom"/>
</dbReference>
<comment type="catalytic activity">
    <reaction evidence="1">
        <text>S-ubiquitinyl-[E2 ubiquitin-conjugating enzyme]-L-cysteine + [acceptor protein]-L-lysine = [E2 ubiquitin-conjugating enzyme]-L-cysteine + N(6)-ubiquitinyl-[acceptor protein]-L-lysine.</text>
        <dbReference type="EC" id="2.3.2.27"/>
    </reaction>
</comment>
<dbReference type="EMBL" id="CP056030">
    <property type="protein sequence ID" value="QKZ06001.1"/>
    <property type="molecule type" value="Genomic_DNA"/>
</dbReference>
<feature type="domain" description="NEL" evidence="8">
    <location>
        <begin position="1688"/>
        <end position="1974"/>
    </location>
</feature>
<dbReference type="GO" id="GO:0061630">
    <property type="term" value="F:ubiquitin protein ligase activity"/>
    <property type="evidence" value="ECO:0007669"/>
    <property type="project" value="UniProtKB-EC"/>
</dbReference>
<dbReference type="InterPro" id="IPR032675">
    <property type="entry name" value="LRR_dom_sf"/>
</dbReference>
<dbReference type="PANTHER" id="PTHR48051">
    <property type="match status" value="1"/>
</dbReference>
<evidence type="ECO:0000256" key="7">
    <source>
        <dbReference type="SAM" id="MobiDB-lite"/>
    </source>
</evidence>
<evidence type="ECO:0000256" key="4">
    <source>
        <dbReference type="ARBA" id="ARBA00022737"/>
    </source>
</evidence>
<dbReference type="RefSeq" id="WP_176571627.1">
    <property type="nucleotide sequence ID" value="NZ_CP056030.1"/>
</dbReference>
<protein>
    <recommendedName>
        <fullName evidence="2">RING-type E3 ubiquitin transferase</fullName>
        <ecNumber evidence="2">2.3.2.27</ecNumber>
    </recommendedName>
</protein>
<organism evidence="9 10">
    <name type="scientific">Pseudomonas eucalypticola</name>
    <dbReference type="NCBI Taxonomy" id="2599595"/>
    <lineage>
        <taxon>Bacteria</taxon>
        <taxon>Pseudomonadati</taxon>
        <taxon>Pseudomonadota</taxon>
        <taxon>Gammaproteobacteria</taxon>
        <taxon>Pseudomonadales</taxon>
        <taxon>Pseudomonadaceae</taxon>
        <taxon>Pseudomonas</taxon>
    </lineage>
</organism>
<evidence type="ECO:0000256" key="2">
    <source>
        <dbReference type="ARBA" id="ARBA00012483"/>
    </source>
</evidence>
<feature type="region of interest" description="Disordered" evidence="7">
    <location>
        <begin position="586"/>
        <end position="610"/>
    </location>
</feature>
<feature type="compositionally biased region" description="Low complexity" evidence="7">
    <location>
        <begin position="1667"/>
        <end position="1679"/>
    </location>
</feature>
<dbReference type="Gene3D" id="3.80.10.10">
    <property type="entry name" value="Ribonuclease Inhibitor"/>
    <property type="match status" value="2"/>
</dbReference>
<comment type="PTM">
    <text evidence="6">Ubiquitinated in the presence of host E1 ubiquitin-activating enzyme, E2 ubiquitin-conjugating enzyme and ubiquitin.</text>
</comment>
<dbReference type="InterPro" id="IPR050216">
    <property type="entry name" value="LRR_domain-containing"/>
</dbReference>
<sequence>MPAPVNAATPPTPAPHYEIAKHAIPAWLLEAGRDTHATLRAAGAAMPQWYIKGRQAMPDVVEQLAAAYRDYRFCTGQVDEIFTLLPTPEAFAKPKLEAELQRRFGLDLDTAATYLFHARHAVVDNSFASASKDPVVQLQNARKAATSTLLQAAMQNFEAADTVAGGLDDGHIRAGLYSHYPLDGLAIRGTRLSLEPHAFAGLCRDLDLGKQYQEHLNLVLQWPQLREDAPGTGRQEVAARVKRLEQSRLRLYAHIALLKGDIDRDVHRQLSTLTAESSYTHFHHLSLFDAPLTDVMVIIHPRGTDDGPEPVTAYLPGDPVAALKTYPSRLALMHALRDRLLEPAYQRFFATRVPARQRNALFSRLNATLYPKTWNSTQGWYEVKRDNEAAIHLSTTAFDTYWLEALHDRKLGTLRDDARFHLVATAEQDRKSREARLQYFEDKLFDALNVAAFVVPGLGEVMLAVTAAQLCYSTYEGFDALVKGDQDAAFGYLMGVVDNLAMIALMAGAGAGVGGSLPGVEPPEAVKAMRPVTLPDGSQRLWKPDLAPFHHDVLLPPTLRPNALGLYEHGGKLWLAKDGRTYNVKPPEGDGPYRLRHPRRPDAYAPPVRSNGKGAWLDELDRPQEWEGHDLFRRLGPMADGIDDQVAARILRVSDTHEAVLRRTLAQGEPPPALLEDTLQRFRLDQQLGTFIEQLESATPVTDSALQWQLLTEAPGWPQGRSLEWVSAQGEPLGRFGPSAETGTRIRVEQGPGDPLPSVLAQLSEAEIKALLQEDSSVGPLSSAVRSRALREQLARRARHNRTQLFEQRYQAWQRGSEPLATLIQAAFEGLPRSVAEELATHATAQERAHLQTEGKVPPRLAAEARAYLANVRLVRAYEGLYLDTPANPDAETVKLHSIEALPGWSPQVRIQVREGTFTGPLVDQAGGDNASIDKVLIRNGDRYETRDNDNRHLHGEDTVYGAVLHALPDTQRAELGFPHVGQQQPLRHTVRQAPLLPRHKVREWLHMGADTPGGKSPMGLADGRTGMALQAPARAGRIITEDSLLDKLRVLELESALDARAPVLLEELYGAGLSRETIDERLNTLLDEQAQLRTALDEWVLESASITRLDDLRVGSRQRIGDALWHCWRRGALGESPRVSHELRLESVYLADFPRDLPAFLLERVQRLNLRDLHLNTDARPALATLEANQLETAVQAETDAVGSFLARFPRVTAFSLQGHESLSFAWFRDWPNMIAQQYPGLAELRLVDLRLPIHPGTLQALRGLRQLRRLDLSGNPVYGSLDLSGMTLDHLGMDRTTDQWSAVRPNWFAPEVLDHTAELSLRGNHLTELPAEVLANPTGATRRTRLVVRENNLPRDVMITARMSERPDSRYTFDPDLPEETLRKLLEDNRQLEKALDDWQATSSSAATVDTARQAQRASTAQAISSYWRTYSIEGSAPFLNLEGAALADFPTSLPDTFYQNVRHVTVSNTNATTAQINSFLRRLPNVQSLAFTGHARAMSELPAALLDLPALRTLSLSDQGLVIDQAAIDFFARLPALETLILNRNTLGTISNARGLAARHMAWLSLDSTGISQWPQWLNDLIPNRLERVGLEGNQLTELPEHILANHRSDTGHTILELRNNPLTHDTMRRAHVSESYYRPYAFDMDLPDDILNLSQSDAHSSDTELSSEASHSSHSPGLHAEADAQVASVEPWLAGDVEAQAKRRSTWASIADGNDAGQLLNLIDRLRQTADFRRLSTRGELIERVWAVLQQAATDVELRLLLNGMAEEPLQQILAHDTCPDGIRLAFNQMEIQVFTRQSMVGIPEGQRGQTLHRLVQQLYRSQELDRFAIEQAGARDQAEVRLAYRLRLAQELDLPLPPGRMLYEGTADLRPNELEEARRHVQRGEQGESFLRYAAERDFWQAYLRDVYTSRFAELKADYEAKVLKLTEDSPVESVDQLSDRITALETQWHENERQLLMDLTAQEGRRYA</sequence>
<name>A0A7D5DBC1_9PSED</name>
<keyword evidence="3" id="KW-0433">Leucine-rich repeat</keyword>
<evidence type="ECO:0000256" key="6">
    <source>
        <dbReference type="PROSITE-ProRule" id="PRU01398"/>
    </source>
</evidence>
<keyword evidence="5" id="KW-0843">Virulence</keyword>
<proteinExistence type="inferred from homology"/>
<dbReference type="Pfam" id="PF14496">
    <property type="entry name" value="NEL"/>
    <property type="match status" value="1"/>
</dbReference>
<keyword evidence="6" id="KW-0808">Transferase</keyword>
<dbReference type="InterPro" id="IPR046673">
    <property type="entry name" value="ToxA_N"/>
</dbReference>
<evidence type="ECO:0000256" key="1">
    <source>
        <dbReference type="ARBA" id="ARBA00000900"/>
    </source>
</evidence>
<dbReference type="Pfam" id="PF20178">
    <property type="entry name" value="ToxA_N"/>
    <property type="match status" value="1"/>
</dbReference>
<dbReference type="PROSITE" id="PS52053">
    <property type="entry name" value="NEL"/>
    <property type="match status" value="1"/>
</dbReference>
<dbReference type="PANTHER" id="PTHR48051:SF1">
    <property type="entry name" value="RAS SUPPRESSOR PROTEIN 1"/>
    <property type="match status" value="1"/>
</dbReference>
<comment type="similarity">
    <text evidence="6">Belongs to the LRR-containing bacterial E3 ligase family.</text>
</comment>
<dbReference type="InterPro" id="IPR003591">
    <property type="entry name" value="Leu-rich_rpt_typical-subtyp"/>
</dbReference>
<keyword evidence="6" id="KW-0964">Secreted</keyword>
<dbReference type="SUPFAM" id="SSF52058">
    <property type="entry name" value="L domain-like"/>
    <property type="match status" value="1"/>
</dbReference>